<reference evidence="1" key="1">
    <citation type="submission" date="2021-09" db="EMBL/GenBank/DDBJ databases">
        <authorList>
            <consortium name="AG Swart"/>
            <person name="Singh M."/>
            <person name="Singh A."/>
            <person name="Seah K."/>
            <person name="Emmerich C."/>
        </authorList>
    </citation>
    <scope>NUCLEOTIDE SEQUENCE</scope>
    <source>
        <strain evidence="1">ATCC30299</strain>
    </source>
</reference>
<proteinExistence type="predicted"/>
<dbReference type="Proteomes" id="UP001162131">
    <property type="component" value="Unassembled WGS sequence"/>
</dbReference>
<dbReference type="EMBL" id="CAJZBQ010000009">
    <property type="protein sequence ID" value="CAG9312971.1"/>
    <property type="molecule type" value="Genomic_DNA"/>
</dbReference>
<name>A0AAU9IID2_9CILI</name>
<organism evidence="1 2">
    <name type="scientific">Blepharisma stoltei</name>
    <dbReference type="NCBI Taxonomy" id="1481888"/>
    <lineage>
        <taxon>Eukaryota</taxon>
        <taxon>Sar</taxon>
        <taxon>Alveolata</taxon>
        <taxon>Ciliophora</taxon>
        <taxon>Postciliodesmatophora</taxon>
        <taxon>Heterotrichea</taxon>
        <taxon>Heterotrichida</taxon>
        <taxon>Blepharismidae</taxon>
        <taxon>Blepharisma</taxon>
    </lineage>
</organism>
<accession>A0AAU9IID2</accession>
<evidence type="ECO:0000313" key="2">
    <source>
        <dbReference type="Proteomes" id="UP001162131"/>
    </source>
</evidence>
<keyword evidence="2" id="KW-1185">Reference proteome</keyword>
<evidence type="ECO:0000313" key="1">
    <source>
        <dbReference type="EMBL" id="CAG9312971.1"/>
    </source>
</evidence>
<protein>
    <submittedName>
        <fullName evidence="1">Uncharacterized protein</fullName>
    </submittedName>
</protein>
<dbReference type="AlphaFoldDB" id="A0AAU9IID2"/>
<sequence>MAYDENKIVLHVRTPVVLEEQEPIKDAATDFSPKSSYMKCDEFTRKFPYLKSKASSSDKKFSQSVKRSTDKVSYFNKSKNQSPSSIRLKKKIAPSPMHDPDSDFYITFLPRKESRMRPQPISEISLEAPTLDNTSFTSVKFKDTKIWKAQRSSSHKRIRSIEPKRESTTVLRKRNFTPLKISCNNSYTVHIKIPERQVTPVHLDYITNIMKNHNFSFKANICSK</sequence>
<gene>
    <name evidence="1" type="ORF">BSTOLATCC_MIC7762</name>
</gene>
<comment type="caution">
    <text evidence="1">The sequence shown here is derived from an EMBL/GenBank/DDBJ whole genome shotgun (WGS) entry which is preliminary data.</text>
</comment>